<proteinExistence type="inferred from homology"/>
<organism evidence="8 9">
    <name type="scientific">Fusarium ambrosium</name>
    <dbReference type="NCBI Taxonomy" id="131363"/>
    <lineage>
        <taxon>Eukaryota</taxon>
        <taxon>Fungi</taxon>
        <taxon>Dikarya</taxon>
        <taxon>Ascomycota</taxon>
        <taxon>Pezizomycotina</taxon>
        <taxon>Sordariomycetes</taxon>
        <taxon>Hypocreomycetidae</taxon>
        <taxon>Hypocreales</taxon>
        <taxon>Nectriaceae</taxon>
        <taxon>Fusarium</taxon>
        <taxon>Fusarium solani species complex</taxon>
    </lineage>
</organism>
<comment type="similarity">
    <text evidence="2">Belongs to the PhyH family.</text>
</comment>
<evidence type="ECO:0000256" key="7">
    <source>
        <dbReference type="ARBA" id="ARBA00023004"/>
    </source>
</evidence>
<protein>
    <recommendedName>
        <fullName evidence="10">Phytanoyl-CoA dioxygenase</fullName>
    </recommendedName>
</protein>
<comment type="cofactor">
    <cofactor evidence="1">
        <name>Fe cation</name>
        <dbReference type="ChEBI" id="CHEBI:24875"/>
    </cofactor>
</comment>
<gene>
    <name evidence="8" type="ORF">CDV31_005471</name>
</gene>
<dbReference type="Pfam" id="PF05721">
    <property type="entry name" value="PhyH"/>
    <property type="match status" value="1"/>
</dbReference>
<dbReference type="Proteomes" id="UP000288429">
    <property type="component" value="Unassembled WGS sequence"/>
</dbReference>
<evidence type="ECO:0000256" key="3">
    <source>
        <dbReference type="ARBA" id="ARBA00011738"/>
    </source>
</evidence>
<keyword evidence="6" id="KW-0560">Oxidoreductase</keyword>
<evidence type="ECO:0000256" key="6">
    <source>
        <dbReference type="ARBA" id="ARBA00023002"/>
    </source>
</evidence>
<dbReference type="GO" id="GO:0051213">
    <property type="term" value="F:dioxygenase activity"/>
    <property type="evidence" value="ECO:0007669"/>
    <property type="project" value="UniProtKB-KW"/>
</dbReference>
<dbReference type="PANTHER" id="PTHR20883">
    <property type="entry name" value="PHYTANOYL-COA DIOXYGENASE DOMAIN CONTAINING 1"/>
    <property type="match status" value="1"/>
</dbReference>
<evidence type="ECO:0000313" key="9">
    <source>
        <dbReference type="Proteomes" id="UP000288429"/>
    </source>
</evidence>
<dbReference type="EMBL" id="NIZV01000056">
    <property type="protein sequence ID" value="RSM14454.1"/>
    <property type="molecule type" value="Genomic_DNA"/>
</dbReference>
<reference evidence="8 9" key="1">
    <citation type="submission" date="2017-06" db="EMBL/GenBank/DDBJ databases">
        <title>Cmopartive genomic analysis of Ambrosia Fusariam Clade fungi.</title>
        <authorList>
            <person name="Stajich J.E."/>
            <person name="Carrillo J."/>
            <person name="Kijimoto T."/>
            <person name="Eskalen A."/>
            <person name="O'Donnell K."/>
            <person name="Kasson M."/>
        </authorList>
    </citation>
    <scope>NUCLEOTIDE SEQUENCE [LARGE SCALE GENOMIC DNA]</scope>
    <source>
        <strain evidence="8 9">NRRL 20438</strain>
    </source>
</reference>
<name>A0A428UJM4_9HYPO</name>
<keyword evidence="5" id="KW-0223">Dioxygenase</keyword>
<evidence type="ECO:0000256" key="2">
    <source>
        <dbReference type="ARBA" id="ARBA00005830"/>
    </source>
</evidence>
<keyword evidence="4" id="KW-0479">Metal-binding</keyword>
<dbReference type="AlphaFoldDB" id="A0A428UJM4"/>
<comment type="subunit">
    <text evidence="3">Homodimer.</text>
</comment>
<evidence type="ECO:0000256" key="1">
    <source>
        <dbReference type="ARBA" id="ARBA00001962"/>
    </source>
</evidence>
<accession>A0A428UJM4</accession>
<evidence type="ECO:0000313" key="8">
    <source>
        <dbReference type="EMBL" id="RSM14454.1"/>
    </source>
</evidence>
<sequence length="339" mass="37339">MAPSLVTIAASEPLDKILDIIVRDGGVIVSNFLEPGLLKESMDAIEPFFSGRKLYNSKSTHGEFGADFFPQGSQRVYGLLSKTPDQIVKIMRLPVWQGIMARFLNGEFQAYTGDHLDRKKSGYILSSTVAIRLVPGAESQPLHRDDVNYQTRHDANDPLFTPMVGCLIAGSKCTYKNGATAVIPGSHLWGPDRAPKVEECTYAEMEAGSALFTLGSTYHGAGENKCEKTDPDALRTLFAVFGQRDYFRQDQYEVLSTPIEVARKLPDDILRLAGYYKAVGGVGYVDDHQSPAEFLQKDSNGMGKFGTATKGPSRSCSILAERCLWTEKYSLNKSSTIER</sequence>
<evidence type="ECO:0000256" key="5">
    <source>
        <dbReference type="ARBA" id="ARBA00022964"/>
    </source>
</evidence>
<keyword evidence="7" id="KW-0408">Iron</keyword>
<keyword evidence="9" id="KW-1185">Reference proteome</keyword>
<comment type="caution">
    <text evidence="8">The sequence shown here is derived from an EMBL/GenBank/DDBJ whole genome shotgun (WGS) entry which is preliminary data.</text>
</comment>
<dbReference type="Gene3D" id="2.60.120.620">
    <property type="entry name" value="q2cbj1_9rhob like domain"/>
    <property type="match status" value="1"/>
</dbReference>
<evidence type="ECO:0008006" key="10">
    <source>
        <dbReference type="Google" id="ProtNLM"/>
    </source>
</evidence>
<dbReference type="PANTHER" id="PTHR20883:SF45">
    <property type="entry name" value="PHYTANOYL-COA DIOXYGENASE FAMILY PROTEIN"/>
    <property type="match status" value="1"/>
</dbReference>
<dbReference type="InterPro" id="IPR008775">
    <property type="entry name" value="Phytyl_CoA_dOase-like"/>
</dbReference>
<dbReference type="SUPFAM" id="SSF51197">
    <property type="entry name" value="Clavaminate synthase-like"/>
    <property type="match status" value="1"/>
</dbReference>
<evidence type="ECO:0000256" key="4">
    <source>
        <dbReference type="ARBA" id="ARBA00022723"/>
    </source>
</evidence>
<dbReference type="GO" id="GO:0046872">
    <property type="term" value="F:metal ion binding"/>
    <property type="evidence" value="ECO:0007669"/>
    <property type="project" value="UniProtKB-KW"/>
</dbReference>